<dbReference type="HOGENOM" id="CLU_001265_33_0_1"/>
<name>F6RLD4_CIOIN</name>
<reference evidence="1" key="3">
    <citation type="submission" date="2025-08" db="UniProtKB">
        <authorList>
            <consortium name="Ensembl"/>
        </authorList>
    </citation>
    <scope>IDENTIFICATION</scope>
</reference>
<evidence type="ECO:0000313" key="2">
    <source>
        <dbReference type="Proteomes" id="UP000008144"/>
    </source>
</evidence>
<dbReference type="InParanoid" id="F6RLD4"/>
<dbReference type="EMBL" id="EAAA01000106">
    <property type="status" value="NOT_ANNOTATED_CDS"/>
    <property type="molecule type" value="Genomic_DNA"/>
</dbReference>
<dbReference type="InterPro" id="IPR036259">
    <property type="entry name" value="MFS_trans_sf"/>
</dbReference>
<evidence type="ECO:0008006" key="3">
    <source>
        <dbReference type="Google" id="ProtNLM"/>
    </source>
</evidence>
<reference evidence="2" key="1">
    <citation type="journal article" date="2002" name="Science">
        <title>The draft genome of Ciona intestinalis: insights into chordate and vertebrate origins.</title>
        <authorList>
            <person name="Dehal P."/>
            <person name="Satou Y."/>
            <person name="Campbell R.K."/>
            <person name="Chapman J."/>
            <person name="Degnan B."/>
            <person name="De Tomaso A."/>
            <person name="Davidson B."/>
            <person name="Di Gregorio A."/>
            <person name="Gelpke M."/>
            <person name="Goodstein D.M."/>
            <person name="Harafuji N."/>
            <person name="Hastings K.E."/>
            <person name="Ho I."/>
            <person name="Hotta K."/>
            <person name="Huang W."/>
            <person name="Kawashima T."/>
            <person name="Lemaire P."/>
            <person name="Martinez D."/>
            <person name="Meinertzhagen I.A."/>
            <person name="Necula S."/>
            <person name="Nonaka M."/>
            <person name="Putnam N."/>
            <person name="Rash S."/>
            <person name="Saiga H."/>
            <person name="Satake M."/>
            <person name="Terry A."/>
            <person name="Yamada L."/>
            <person name="Wang H.G."/>
            <person name="Awazu S."/>
            <person name="Azumi K."/>
            <person name="Boore J."/>
            <person name="Branno M."/>
            <person name="Chin-Bow S."/>
            <person name="DeSantis R."/>
            <person name="Doyle S."/>
            <person name="Francino P."/>
            <person name="Keys D.N."/>
            <person name="Haga S."/>
            <person name="Hayashi H."/>
            <person name="Hino K."/>
            <person name="Imai K.S."/>
            <person name="Inaba K."/>
            <person name="Kano S."/>
            <person name="Kobayashi K."/>
            <person name="Kobayashi M."/>
            <person name="Lee B.I."/>
            <person name="Makabe K.W."/>
            <person name="Manohar C."/>
            <person name="Matassi G."/>
            <person name="Medina M."/>
            <person name="Mochizuki Y."/>
            <person name="Mount S."/>
            <person name="Morishita T."/>
            <person name="Miura S."/>
            <person name="Nakayama A."/>
            <person name="Nishizaka S."/>
            <person name="Nomoto H."/>
            <person name="Ohta F."/>
            <person name="Oishi K."/>
            <person name="Rigoutsos I."/>
            <person name="Sano M."/>
            <person name="Sasaki A."/>
            <person name="Sasakura Y."/>
            <person name="Shoguchi E."/>
            <person name="Shin-i T."/>
            <person name="Spagnuolo A."/>
            <person name="Stainier D."/>
            <person name="Suzuki M.M."/>
            <person name="Tassy O."/>
            <person name="Takatori N."/>
            <person name="Tokuoka M."/>
            <person name="Yagi K."/>
            <person name="Yoshizaki F."/>
            <person name="Wada S."/>
            <person name="Zhang C."/>
            <person name="Hyatt P.D."/>
            <person name="Larimer F."/>
            <person name="Detter C."/>
            <person name="Doggett N."/>
            <person name="Glavina T."/>
            <person name="Hawkins T."/>
            <person name="Richardson P."/>
            <person name="Lucas S."/>
            <person name="Kohara Y."/>
            <person name="Levine M."/>
            <person name="Satoh N."/>
            <person name="Rokhsar D.S."/>
        </authorList>
    </citation>
    <scope>NUCLEOTIDE SEQUENCE [LARGE SCALE GENOMIC DNA]</scope>
</reference>
<dbReference type="AlphaFoldDB" id="F6RLD4"/>
<dbReference type="STRING" id="7719.ENSCINP00000025119"/>
<dbReference type="GeneTree" id="ENSGT00940000162538"/>
<dbReference type="OMA" id="ASCKDIR"/>
<accession>F6RLD4</accession>
<keyword evidence="2" id="KW-1185">Reference proteome</keyword>
<evidence type="ECO:0000313" key="1">
    <source>
        <dbReference type="Ensembl" id="ENSCINP00000025119.2"/>
    </source>
</evidence>
<dbReference type="Gene3D" id="1.20.1250.20">
    <property type="entry name" value="MFS general substrate transporter like domains"/>
    <property type="match status" value="1"/>
</dbReference>
<proteinExistence type="predicted"/>
<dbReference type="Proteomes" id="UP000008144">
    <property type="component" value="Chromosome 1"/>
</dbReference>
<reference evidence="1" key="2">
    <citation type="journal article" date="2008" name="Genome Biol.">
        <title>Improved genome assembly and evidence-based global gene model set for the chordate Ciona intestinalis: new insight into intron and operon populations.</title>
        <authorList>
            <person name="Satou Y."/>
            <person name="Mineta K."/>
            <person name="Ogasawara M."/>
            <person name="Sasakura Y."/>
            <person name="Shoguchi E."/>
            <person name="Ueno K."/>
            <person name="Yamada L."/>
            <person name="Matsumoto J."/>
            <person name="Wasserscheid J."/>
            <person name="Dewar K."/>
            <person name="Wiley G.B."/>
            <person name="Macmil S.L."/>
            <person name="Roe B.A."/>
            <person name="Zeller R.W."/>
            <person name="Hastings K.E."/>
            <person name="Lemaire P."/>
            <person name="Lindquist E."/>
            <person name="Endo T."/>
            <person name="Hotta K."/>
            <person name="Inaba K."/>
        </authorList>
    </citation>
    <scope>NUCLEOTIDE SEQUENCE [LARGE SCALE GENOMIC DNA]</scope>
    <source>
        <strain evidence="1">wild type</strain>
    </source>
</reference>
<dbReference type="Ensembl" id="ENSCINT00000025365.2">
    <property type="protein sequence ID" value="ENSCINP00000025119.2"/>
    <property type="gene ID" value="ENSCING00000020749.1"/>
</dbReference>
<protein>
    <recommendedName>
        <fullName evidence="3">Major facilitator superfamily (MFS) profile domain-containing protein</fullName>
    </recommendedName>
</protein>
<sequence length="185" mass="20503">MFSLDNVIENIVGNGRYQIFICLCFSALGISSSYMNTASVFIAAMPDSRCRIEPYDNITAYPNINETEITKLFIPVNDITKKPDRCQRYAFNASCKDIRDSTCLFGTNTGNEMQTVQCDAGYKYDRSSFEETIVTEWDLVCDKVGISFLATSLNYAGLLVGSLMGGLVADRFGRIAVLRVSSILS</sequence>
<reference evidence="1" key="4">
    <citation type="submission" date="2025-09" db="UniProtKB">
        <authorList>
            <consortium name="Ensembl"/>
        </authorList>
    </citation>
    <scope>IDENTIFICATION</scope>
</reference>
<organism evidence="1 2">
    <name type="scientific">Ciona intestinalis</name>
    <name type="common">Transparent sea squirt</name>
    <name type="synonym">Ascidia intestinalis</name>
    <dbReference type="NCBI Taxonomy" id="7719"/>
    <lineage>
        <taxon>Eukaryota</taxon>
        <taxon>Metazoa</taxon>
        <taxon>Chordata</taxon>
        <taxon>Tunicata</taxon>
        <taxon>Ascidiacea</taxon>
        <taxon>Phlebobranchia</taxon>
        <taxon>Cionidae</taxon>
        <taxon>Ciona</taxon>
    </lineage>
</organism>